<feature type="transmembrane region" description="Helical" evidence="8">
    <location>
        <begin position="269"/>
        <end position="297"/>
    </location>
</feature>
<dbReference type="Pfam" id="PF00535">
    <property type="entry name" value="Glycos_transf_2"/>
    <property type="match status" value="1"/>
</dbReference>
<evidence type="ECO:0000256" key="4">
    <source>
        <dbReference type="ARBA" id="ARBA00022692"/>
    </source>
</evidence>
<dbReference type="Proteomes" id="UP000030185">
    <property type="component" value="Unassembled WGS sequence"/>
</dbReference>
<keyword evidence="2" id="KW-0328">Glycosyltransferase</keyword>
<dbReference type="AlphaFoldDB" id="A0A098LBZ6"/>
<evidence type="ECO:0000256" key="1">
    <source>
        <dbReference type="ARBA" id="ARBA00022475"/>
    </source>
</evidence>
<evidence type="ECO:0000313" key="11">
    <source>
        <dbReference type="Proteomes" id="UP000030185"/>
    </source>
</evidence>
<feature type="transmembrane region" description="Helical" evidence="8">
    <location>
        <begin position="205"/>
        <end position="225"/>
    </location>
</feature>
<dbReference type="PANTHER" id="PTHR48090:SF3">
    <property type="entry name" value="UNDECAPRENYL-PHOSPHATE 4-DEOXY-4-FORMAMIDO-L-ARABINOSE TRANSFERASE"/>
    <property type="match status" value="1"/>
</dbReference>
<dbReference type="eggNOG" id="COG0463">
    <property type="taxonomic scope" value="Bacteria"/>
</dbReference>
<evidence type="ECO:0000256" key="3">
    <source>
        <dbReference type="ARBA" id="ARBA00022679"/>
    </source>
</evidence>
<dbReference type="GO" id="GO:0005886">
    <property type="term" value="C:plasma membrane"/>
    <property type="evidence" value="ECO:0007669"/>
    <property type="project" value="TreeGrafter"/>
</dbReference>
<evidence type="ECO:0000256" key="8">
    <source>
        <dbReference type="SAM" id="Phobius"/>
    </source>
</evidence>
<reference evidence="10 11" key="1">
    <citation type="submission" date="2014-09" db="EMBL/GenBank/DDBJ databases">
        <title>Sporocytophaga myxococcoides PG-01 genome sequencing.</title>
        <authorList>
            <person name="Liu L."/>
            <person name="Gao P.J."/>
            <person name="Chen G.J."/>
            <person name="Wang L.S."/>
        </authorList>
    </citation>
    <scope>NUCLEOTIDE SEQUENCE [LARGE SCALE GENOMIC DNA]</scope>
    <source>
        <strain evidence="10 11">PG-01</strain>
    </source>
</reference>
<keyword evidence="1" id="KW-1003">Cell membrane</keyword>
<dbReference type="PANTHER" id="PTHR48090">
    <property type="entry name" value="UNDECAPRENYL-PHOSPHATE 4-DEOXY-4-FORMAMIDO-L-ARABINOSE TRANSFERASE-RELATED"/>
    <property type="match status" value="1"/>
</dbReference>
<dbReference type="InterPro" id="IPR001173">
    <property type="entry name" value="Glyco_trans_2-like"/>
</dbReference>
<comment type="caution">
    <text evidence="10">The sequence shown here is derived from an EMBL/GenBank/DDBJ whole genome shotgun (WGS) entry which is preliminary data.</text>
</comment>
<feature type="transmembrane region" description="Helical" evidence="8">
    <location>
        <begin position="231"/>
        <end position="257"/>
    </location>
</feature>
<keyword evidence="7 8" id="KW-0472">Membrane</keyword>
<dbReference type="EMBL" id="BBLT01000003">
    <property type="protein sequence ID" value="GAL84456.1"/>
    <property type="molecule type" value="Genomic_DNA"/>
</dbReference>
<proteinExistence type="predicted"/>
<evidence type="ECO:0000259" key="9">
    <source>
        <dbReference type="Pfam" id="PF00535"/>
    </source>
</evidence>
<protein>
    <submittedName>
        <fullName evidence="10">B-glycosyltransferase</fullName>
    </submittedName>
</protein>
<keyword evidence="5" id="KW-0448">Lipopolysaccharide biosynthesis</keyword>
<evidence type="ECO:0000256" key="5">
    <source>
        <dbReference type="ARBA" id="ARBA00022985"/>
    </source>
</evidence>
<keyword evidence="3 10" id="KW-0808">Transferase</keyword>
<organism evidence="10 11">
    <name type="scientific">Sporocytophaga myxococcoides</name>
    <dbReference type="NCBI Taxonomy" id="153721"/>
    <lineage>
        <taxon>Bacteria</taxon>
        <taxon>Pseudomonadati</taxon>
        <taxon>Bacteroidota</taxon>
        <taxon>Cytophagia</taxon>
        <taxon>Cytophagales</taxon>
        <taxon>Cytophagaceae</taxon>
        <taxon>Sporocytophaga</taxon>
    </lineage>
</organism>
<dbReference type="Gene3D" id="3.90.550.10">
    <property type="entry name" value="Spore Coat Polysaccharide Biosynthesis Protein SpsA, Chain A"/>
    <property type="match status" value="1"/>
</dbReference>
<sequence length="333" mass="37826">MSVVVPLFNEEENVFELVHEIVSVMNATNYSYQILLVNDGSRDYTWTKIQALAKEFKQIEAINLAGNYGQTMALRAGFEQASGEIIVAMDGDLQHDPQYIPVFIEEMQKGNYDMVGGAKIRRPESAIKNFLAETGHKMIKSISGVNLRYFGATFKAYRSYLLQGSNMLGDSHRFLGAIVARKGTRYTELPIEIRERKRGKSNYKISKVFLVILDLLFLKFFISYINKPFRIFGLIGLINFLIGITLTTGFTVGSLFFQLNIKEHYLAEFLFSVFLMLIGTMFLSIGIIAEIGVYNYFQKSFSPPYKVREVITDEKIIIPLKLENQSSGQLMNG</sequence>
<dbReference type="SUPFAM" id="SSF53448">
    <property type="entry name" value="Nucleotide-diphospho-sugar transferases"/>
    <property type="match status" value="1"/>
</dbReference>
<accession>A0A098LBZ6</accession>
<evidence type="ECO:0000313" key="10">
    <source>
        <dbReference type="EMBL" id="GAL84456.1"/>
    </source>
</evidence>
<feature type="domain" description="Glycosyltransferase 2-like" evidence="9">
    <location>
        <begin position="2"/>
        <end position="159"/>
    </location>
</feature>
<keyword evidence="6 8" id="KW-1133">Transmembrane helix</keyword>
<gene>
    <name evidence="10" type="ORF">MYP_1684</name>
</gene>
<evidence type="ECO:0000256" key="2">
    <source>
        <dbReference type="ARBA" id="ARBA00022676"/>
    </source>
</evidence>
<evidence type="ECO:0000256" key="6">
    <source>
        <dbReference type="ARBA" id="ARBA00022989"/>
    </source>
</evidence>
<dbReference type="GO" id="GO:0009103">
    <property type="term" value="P:lipopolysaccharide biosynthetic process"/>
    <property type="evidence" value="ECO:0007669"/>
    <property type="project" value="UniProtKB-KW"/>
</dbReference>
<dbReference type="InterPro" id="IPR029044">
    <property type="entry name" value="Nucleotide-diphossugar_trans"/>
</dbReference>
<dbReference type="STRING" id="153721.MYP_1684"/>
<name>A0A098LBZ6_9BACT</name>
<keyword evidence="4 8" id="KW-0812">Transmembrane</keyword>
<evidence type="ECO:0000256" key="7">
    <source>
        <dbReference type="ARBA" id="ARBA00023136"/>
    </source>
</evidence>
<dbReference type="InterPro" id="IPR050256">
    <property type="entry name" value="Glycosyltransferase_2"/>
</dbReference>
<keyword evidence="11" id="KW-1185">Reference proteome</keyword>
<dbReference type="GO" id="GO:0016757">
    <property type="term" value="F:glycosyltransferase activity"/>
    <property type="evidence" value="ECO:0007669"/>
    <property type="project" value="UniProtKB-KW"/>
</dbReference>
<dbReference type="CDD" id="cd04187">
    <property type="entry name" value="DPM1_like_bac"/>
    <property type="match status" value="1"/>
</dbReference>